<evidence type="ECO:0000313" key="11">
    <source>
        <dbReference type="Proteomes" id="UP001161247"/>
    </source>
</evidence>
<protein>
    <recommendedName>
        <fullName evidence="1">tyrosine--tRNA ligase</fullName>
        <ecNumber evidence="1">6.1.1.1</ecNumber>
    </recommendedName>
    <alternativeName>
        <fullName evidence="7">Tyrosyl-tRNA synthetase</fullName>
    </alternativeName>
</protein>
<dbReference type="Gene3D" id="1.10.240.10">
    <property type="entry name" value="Tyrosyl-Transfer RNA Synthetase"/>
    <property type="match status" value="1"/>
</dbReference>
<dbReference type="AlphaFoldDB" id="A0AAV1CEX2"/>
<gene>
    <name evidence="10" type="ORF">OLC1_LOCUS5270</name>
</gene>
<accession>A0AAV1CEX2</accession>
<dbReference type="GO" id="GO:0004831">
    <property type="term" value="F:tyrosine-tRNA ligase activity"/>
    <property type="evidence" value="ECO:0007669"/>
    <property type="project" value="UniProtKB-EC"/>
</dbReference>
<keyword evidence="5 9" id="KW-0648">Protein biosynthesis</keyword>
<evidence type="ECO:0000256" key="8">
    <source>
        <dbReference type="ARBA" id="ARBA00048248"/>
    </source>
</evidence>
<reference evidence="10" key="1">
    <citation type="submission" date="2023-03" db="EMBL/GenBank/DDBJ databases">
        <authorList>
            <person name="Julca I."/>
        </authorList>
    </citation>
    <scope>NUCLEOTIDE SEQUENCE</scope>
</reference>
<evidence type="ECO:0000256" key="9">
    <source>
        <dbReference type="RuleBase" id="RU363036"/>
    </source>
</evidence>
<evidence type="ECO:0000256" key="3">
    <source>
        <dbReference type="ARBA" id="ARBA00022741"/>
    </source>
</evidence>
<evidence type="ECO:0000256" key="4">
    <source>
        <dbReference type="ARBA" id="ARBA00022840"/>
    </source>
</evidence>
<keyword evidence="4 9" id="KW-0067">ATP-binding</keyword>
<dbReference type="EC" id="6.1.1.1" evidence="1"/>
<dbReference type="PANTHER" id="PTHR46264">
    <property type="entry name" value="TYROSINE-TRNA LIGASE"/>
    <property type="match status" value="1"/>
</dbReference>
<dbReference type="EMBL" id="OX459119">
    <property type="protein sequence ID" value="CAI9093991.1"/>
    <property type="molecule type" value="Genomic_DNA"/>
</dbReference>
<evidence type="ECO:0000256" key="6">
    <source>
        <dbReference type="ARBA" id="ARBA00023146"/>
    </source>
</evidence>
<dbReference type="SUPFAM" id="SSF52374">
    <property type="entry name" value="Nucleotidylyl transferase"/>
    <property type="match status" value="1"/>
</dbReference>
<organism evidence="10 11">
    <name type="scientific">Oldenlandia corymbosa var. corymbosa</name>
    <dbReference type="NCBI Taxonomy" id="529605"/>
    <lineage>
        <taxon>Eukaryota</taxon>
        <taxon>Viridiplantae</taxon>
        <taxon>Streptophyta</taxon>
        <taxon>Embryophyta</taxon>
        <taxon>Tracheophyta</taxon>
        <taxon>Spermatophyta</taxon>
        <taxon>Magnoliopsida</taxon>
        <taxon>eudicotyledons</taxon>
        <taxon>Gunneridae</taxon>
        <taxon>Pentapetalae</taxon>
        <taxon>asterids</taxon>
        <taxon>lamiids</taxon>
        <taxon>Gentianales</taxon>
        <taxon>Rubiaceae</taxon>
        <taxon>Rubioideae</taxon>
        <taxon>Spermacoceae</taxon>
        <taxon>Hedyotis-Oldenlandia complex</taxon>
        <taxon>Oldenlandia</taxon>
    </lineage>
</organism>
<sequence length="109" mass="12287">MLPGLKQGEEKMSKSDPDSSIFVEDEAAEVSRKIKKAFCPPKTVAGNPCIEYIKYIVLPWSDEFKVQRTDKNGGDKIYKNFEELAQDYETGTLHPGDVKSALIKALTRY</sequence>
<evidence type="ECO:0000256" key="1">
    <source>
        <dbReference type="ARBA" id="ARBA00013160"/>
    </source>
</evidence>
<dbReference type="Pfam" id="PF00579">
    <property type="entry name" value="tRNA-synt_1b"/>
    <property type="match status" value="1"/>
</dbReference>
<keyword evidence="3 9" id="KW-0547">Nucleotide-binding</keyword>
<dbReference type="InterPro" id="IPR050489">
    <property type="entry name" value="Tyr-tRNA_synthase"/>
</dbReference>
<comment type="catalytic activity">
    <reaction evidence="8">
        <text>tRNA(Tyr) + L-tyrosine + ATP = L-tyrosyl-tRNA(Tyr) + AMP + diphosphate + H(+)</text>
        <dbReference type="Rhea" id="RHEA:10220"/>
        <dbReference type="Rhea" id="RHEA-COMP:9706"/>
        <dbReference type="Rhea" id="RHEA-COMP:9707"/>
        <dbReference type="ChEBI" id="CHEBI:15378"/>
        <dbReference type="ChEBI" id="CHEBI:30616"/>
        <dbReference type="ChEBI" id="CHEBI:33019"/>
        <dbReference type="ChEBI" id="CHEBI:58315"/>
        <dbReference type="ChEBI" id="CHEBI:78442"/>
        <dbReference type="ChEBI" id="CHEBI:78536"/>
        <dbReference type="ChEBI" id="CHEBI:456215"/>
        <dbReference type="EC" id="6.1.1.1"/>
    </reaction>
</comment>
<dbReference type="GO" id="GO:0005737">
    <property type="term" value="C:cytoplasm"/>
    <property type="evidence" value="ECO:0007669"/>
    <property type="project" value="TreeGrafter"/>
</dbReference>
<dbReference type="InterPro" id="IPR002305">
    <property type="entry name" value="aa-tRNA-synth_Ic"/>
</dbReference>
<dbReference type="PANTHER" id="PTHR46264:SF4">
    <property type="entry name" value="TYROSINE--TRNA LIGASE, CYTOPLASMIC"/>
    <property type="match status" value="1"/>
</dbReference>
<keyword evidence="11" id="KW-1185">Reference proteome</keyword>
<keyword evidence="6 9" id="KW-0030">Aminoacyl-tRNA synthetase</keyword>
<proteinExistence type="inferred from homology"/>
<keyword evidence="2 9" id="KW-0436">Ligase</keyword>
<name>A0AAV1CEX2_OLDCO</name>
<dbReference type="Proteomes" id="UP001161247">
    <property type="component" value="Chromosome 2"/>
</dbReference>
<dbReference type="GO" id="GO:0006437">
    <property type="term" value="P:tyrosyl-tRNA aminoacylation"/>
    <property type="evidence" value="ECO:0007669"/>
    <property type="project" value="TreeGrafter"/>
</dbReference>
<dbReference type="GO" id="GO:0005524">
    <property type="term" value="F:ATP binding"/>
    <property type="evidence" value="ECO:0007669"/>
    <property type="project" value="UniProtKB-KW"/>
</dbReference>
<evidence type="ECO:0000256" key="5">
    <source>
        <dbReference type="ARBA" id="ARBA00022917"/>
    </source>
</evidence>
<evidence type="ECO:0000256" key="7">
    <source>
        <dbReference type="ARBA" id="ARBA00033323"/>
    </source>
</evidence>
<evidence type="ECO:0000313" key="10">
    <source>
        <dbReference type="EMBL" id="CAI9093991.1"/>
    </source>
</evidence>
<comment type="similarity">
    <text evidence="9">Belongs to the class-I aminoacyl-tRNA synthetase family.</text>
</comment>
<evidence type="ECO:0000256" key="2">
    <source>
        <dbReference type="ARBA" id="ARBA00022598"/>
    </source>
</evidence>